<dbReference type="Proteomes" id="UP000196573">
    <property type="component" value="Unassembled WGS sequence"/>
</dbReference>
<dbReference type="InterPro" id="IPR052520">
    <property type="entry name" value="ATL_DNA_repair"/>
</dbReference>
<evidence type="ECO:0000313" key="4">
    <source>
        <dbReference type="Proteomes" id="UP000196573"/>
    </source>
</evidence>
<sequence length="106" mass="11930">MSELTRNQKIWLVVSEIPEGKVATYGQIAELAGLPNAARLVGTVLSQLPPGSHLPWHRVINSRGEISFPQDSSRYSVQKERLEQEGIVFIESRLSLKEFRWDGVSI</sequence>
<protein>
    <submittedName>
        <fullName evidence="3">Methylated-DNA-protein-cysteine methyltransferase</fullName>
        <ecNumber evidence="3">2.1.1.63</ecNumber>
    </submittedName>
</protein>
<evidence type="ECO:0000313" key="3">
    <source>
        <dbReference type="EMBL" id="SMA31870.1"/>
    </source>
</evidence>
<dbReference type="InterPro" id="IPR036217">
    <property type="entry name" value="MethylDNA_cys_MeTrfase_DNAb"/>
</dbReference>
<accession>A0A1X7ADY0</accession>
<dbReference type="EC" id="2.1.1.63" evidence="3"/>
<dbReference type="RefSeq" id="WP_278248132.1">
    <property type="nucleotide sequence ID" value="NZ_CBCSCN010000012.1"/>
</dbReference>
<dbReference type="AlphaFoldDB" id="A0A1X7ADY0"/>
<dbReference type="PANTHER" id="PTHR42942:SF1">
    <property type="entry name" value="ALKYLTRANSFERASE-LIKE PROTEIN 1"/>
    <property type="match status" value="1"/>
</dbReference>
<dbReference type="SUPFAM" id="SSF46767">
    <property type="entry name" value="Methylated DNA-protein cysteine methyltransferase, C-terminal domain"/>
    <property type="match status" value="1"/>
</dbReference>
<name>A0A1X7ADY0_9GAMM</name>
<dbReference type="GO" id="GO:0006281">
    <property type="term" value="P:DNA repair"/>
    <property type="evidence" value="ECO:0007669"/>
    <property type="project" value="InterPro"/>
</dbReference>
<dbReference type="EMBL" id="FWPT01000001">
    <property type="protein sequence ID" value="SMA31870.1"/>
    <property type="molecule type" value="Genomic_DNA"/>
</dbReference>
<organism evidence="3 4">
    <name type="scientific">Parendozoicomonas haliclonae</name>
    <dbReference type="NCBI Taxonomy" id="1960125"/>
    <lineage>
        <taxon>Bacteria</taxon>
        <taxon>Pseudomonadati</taxon>
        <taxon>Pseudomonadota</taxon>
        <taxon>Gammaproteobacteria</taxon>
        <taxon>Oceanospirillales</taxon>
        <taxon>Endozoicomonadaceae</taxon>
        <taxon>Parendozoicomonas</taxon>
    </lineage>
</organism>
<reference evidence="3 4" key="1">
    <citation type="submission" date="2017-03" db="EMBL/GenBank/DDBJ databases">
        <authorList>
            <person name="Afonso C.L."/>
            <person name="Miller P.J."/>
            <person name="Scott M.A."/>
            <person name="Spackman E."/>
            <person name="Goraichik I."/>
            <person name="Dimitrov K.M."/>
            <person name="Suarez D.L."/>
            <person name="Swayne D.E."/>
        </authorList>
    </citation>
    <scope>NUCLEOTIDE SEQUENCE [LARGE SCALE GENOMIC DNA]</scope>
    <source>
        <strain evidence="3">SB41UT1</strain>
    </source>
</reference>
<gene>
    <name evidence="3" type="primary">ogt_1</name>
    <name evidence="3" type="ORF">EHSB41UT_00073</name>
</gene>
<dbReference type="GO" id="GO:0003908">
    <property type="term" value="F:methylated-DNA-[protein]-cysteine S-methyltransferase activity"/>
    <property type="evidence" value="ECO:0007669"/>
    <property type="project" value="UniProtKB-EC"/>
</dbReference>
<evidence type="ECO:0000259" key="2">
    <source>
        <dbReference type="Pfam" id="PF01035"/>
    </source>
</evidence>
<dbReference type="GO" id="GO:0032259">
    <property type="term" value="P:methylation"/>
    <property type="evidence" value="ECO:0007669"/>
    <property type="project" value="UniProtKB-KW"/>
</dbReference>
<keyword evidence="1" id="KW-0227">DNA damage</keyword>
<dbReference type="InterPro" id="IPR036388">
    <property type="entry name" value="WH-like_DNA-bd_sf"/>
</dbReference>
<proteinExistence type="predicted"/>
<feature type="domain" description="Methylated-DNA-[protein]-cysteine S-methyltransferase DNA binding" evidence="2">
    <location>
        <begin position="7"/>
        <end position="87"/>
    </location>
</feature>
<keyword evidence="3" id="KW-0808">Transferase</keyword>
<keyword evidence="3" id="KW-0489">Methyltransferase</keyword>
<dbReference type="Gene3D" id="1.10.10.10">
    <property type="entry name" value="Winged helix-like DNA-binding domain superfamily/Winged helix DNA-binding domain"/>
    <property type="match status" value="1"/>
</dbReference>
<dbReference type="Pfam" id="PF01035">
    <property type="entry name" value="DNA_binding_1"/>
    <property type="match status" value="1"/>
</dbReference>
<dbReference type="InterPro" id="IPR014048">
    <property type="entry name" value="MethylDNA_cys_MeTrfase_DNA-bd"/>
</dbReference>
<dbReference type="PANTHER" id="PTHR42942">
    <property type="entry name" value="6-O-METHYLGUANINE DNA METHYLTRANSFERASE"/>
    <property type="match status" value="1"/>
</dbReference>
<evidence type="ECO:0000256" key="1">
    <source>
        <dbReference type="ARBA" id="ARBA00022763"/>
    </source>
</evidence>
<keyword evidence="4" id="KW-1185">Reference proteome</keyword>
<dbReference type="CDD" id="cd06445">
    <property type="entry name" value="ATase"/>
    <property type="match status" value="1"/>
</dbReference>